<feature type="compositionally biased region" description="Basic and acidic residues" evidence="1">
    <location>
        <begin position="89"/>
        <end position="105"/>
    </location>
</feature>
<reference evidence="3" key="1">
    <citation type="submission" date="2021-04" db="EMBL/GenBank/DDBJ databases">
        <title>First draft genome resource for Brassicaceae pathogens Fusarium oxysporum f. sp. raphani and Fusarium oxysporum f. sp. rapae.</title>
        <authorList>
            <person name="Asai S."/>
        </authorList>
    </citation>
    <scope>NUCLEOTIDE SEQUENCE</scope>
    <source>
        <strain evidence="3">Tf1262</strain>
    </source>
</reference>
<protein>
    <recommendedName>
        <fullName evidence="2">PD-(D/E)XK nuclease-like domain-containing protein</fullName>
    </recommendedName>
</protein>
<proteinExistence type="predicted"/>
<evidence type="ECO:0000313" key="3">
    <source>
        <dbReference type="EMBL" id="KAG7429040.1"/>
    </source>
</evidence>
<dbReference type="AlphaFoldDB" id="A0A8J5PZ20"/>
<feature type="compositionally biased region" description="Low complexity" evidence="1">
    <location>
        <begin position="129"/>
        <end position="141"/>
    </location>
</feature>
<evidence type="ECO:0000313" key="4">
    <source>
        <dbReference type="Proteomes" id="UP000693942"/>
    </source>
</evidence>
<dbReference type="InterPro" id="IPR046797">
    <property type="entry name" value="PDDEXK_12"/>
</dbReference>
<feature type="region of interest" description="Disordered" evidence="1">
    <location>
        <begin position="18"/>
        <end position="149"/>
    </location>
</feature>
<organism evidence="3 4">
    <name type="scientific">Fusarium oxysporum f. sp. raphani</name>
    <dbReference type="NCBI Taxonomy" id="96318"/>
    <lineage>
        <taxon>Eukaryota</taxon>
        <taxon>Fungi</taxon>
        <taxon>Dikarya</taxon>
        <taxon>Ascomycota</taxon>
        <taxon>Pezizomycotina</taxon>
        <taxon>Sordariomycetes</taxon>
        <taxon>Hypocreomycetidae</taxon>
        <taxon>Hypocreales</taxon>
        <taxon>Nectriaceae</taxon>
        <taxon>Fusarium</taxon>
        <taxon>Fusarium oxysporum species complex</taxon>
    </lineage>
</organism>
<dbReference type="EMBL" id="JAELUR010000007">
    <property type="protein sequence ID" value="KAG7429040.1"/>
    <property type="molecule type" value="Genomic_DNA"/>
</dbReference>
<comment type="caution">
    <text evidence="3">The sequence shown here is derived from an EMBL/GenBank/DDBJ whole genome shotgun (WGS) entry which is preliminary data.</text>
</comment>
<feature type="domain" description="PD-(D/E)XK nuclease-like" evidence="2">
    <location>
        <begin position="209"/>
        <end position="451"/>
    </location>
</feature>
<evidence type="ECO:0000256" key="1">
    <source>
        <dbReference type="SAM" id="MobiDB-lite"/>
    </source>
</evidence>
<evidence type="ECO:0000259" key="2">
    <source>
        <dbReference type="Pfam" id="PF20516"/>
    </source>
</evidence>
<name>A0A8J5PZ20_FUSOX</name>
<gene>
    <name evidence="3" type="ORF">Forpi1262_v009554</name>
</gene>
<sequence length="465" mass="52191">MSHSTSILAWLDSICNDRKLGSEPLTEPSLKHTIKQEDRKRRLPSPPSEDETRIFRVSQMDNTGPPKKPKVGPITDASDPRLRLSAPKRTRDPHDNGSDQEDGGHIPRTSESGVETGSRSARSRKKASPSRVSMSASSSPSRRLHGLSLENDGLVTRDLDIGDKRQPPLLKALLTKIDGWSTRWGILHSSMRGVFGDDVSQYGFHEDVAFSAEPNDCGSRLSLKDAEEILDRARECRDLSHSEMAWNFEVHQYLLEKIFRADDRPYLVNFSSSHSASIIKEYLPTTTGSKLVDFCIYVNPGADRNKEKDYGTQTNDLSRILPMQCLNHTSYLGLAARPISASIETKRTGDDEDNAALQIGTWQAAQWNYLESLLIRIGGEEHAETALTDLGLLPAIITHGHQWSFAATTREGGKIVLWRQFIFGRTSSIAGIYAIATVVEYLRHWTETAYWEWFKRNILDRSEST</sequence>
<dbReference type="Proteomes" id="UP000693942">
    <property type="component" value="Unassembled WGS sequence"/>
</dbReference>
<accession>A0A8J5PZ20</accession>
<dbReference type="Pfam" id="PF20516">
    <property type="entry name" value="PDDEXK_12"/>
    <property type="match status" value="1"/>
</dbReference>